<name>A0A6F8ZG39_9FIRM</name>
<feature type="transmembrane region" description="Helical" evidence="6">
    <location>
        <begin position="38"/>
        <end position="60"/>
    </location>
</feature>
<feature type="transmembrane region" description="Helical" evidence="6">
    <location>
        <begin position="244"/>
        <end position="262"/>
    </location>
</feature>
<gene>
    <name evidence="7" type="ORF">R50_1127</name>
</gene>
<evidence type="ECO:0000256" key="5">
    <source>
        <dbReference type="ARBA" id="ARBA00023136"/>
    </source>
</evidence>
<dbReference type="AlphaFoldDB" id="A0A6F8ZG39"/>
<reference evidence="7 8" key="1">
    <citation type="submission" date="2020-02" db="EMBL/GenBank/DDBJ databases">
        <authorList>
            <person name="Hogendoorn C."/>
        </authorList>
    </citation>
    <scope>NUCLEOTIDE SEQUENCE [LARGE SCALE GENOMIC DNA]</scope>
    <source>
        <strain evidence="7">R501</strain>
    </source>
</reference>
<feature type="transmembrane region" description="Helical" evidence="6">
    <location>
        <begin position="114"/>
        <end position="142"/>
    </location>
</feature>
<dbReference type="PANTHER" id="PTHR31632:SF2">
    <property type="entry name" value="PLASMA MEMBRANE IRON PERMEASE"/>
    <property type="match status" value="1"/>
</dbReference>
<dbReference type="PANTHER" id="PTHR31632">
    <property type="entry name" value="IRON TRANSPORTER FTH1"/>
    <property type="match status" value="1"/>
</dbReference>
<feature type="transmembrane region" description="Helical" evidence="6">
    <location>
        <begin position="6"/>
        <end position="26"/>
    </location>
</feature>
<keyword evidence="3 6" id="KW-0812">Transmembrane</keyword>
<evidence type="ECO:0000256" key="6">
    <source>
        <dbReference type="SAM" id="Phobius"/>
    </source>
</evidence>
<evidence type="ECO:0000313" key="7">
    <source>
        <dbReference type="EMBL" id="CAB1128633.1"/>
    </source>
</evidence>
<evidence type="ECO:0000256" key="1">
    <source>
        <dbReference type="ARBA" id="ARBA00004141"/>
    </source>
</evidence>
<keyword evidence="4 6" id="KW-1133">Transmembrane helix</keyword>
<comment type="similarity">
    <text evidence="2">Belongs to the oxidase-dependent Fe transporter (OFeT) (TC 9.A.10.1) family.</text>
</comment>
<keyword evidence="8" id="KW-1185">Reference proteome</keyword>
<dbReference type="KEGG" id="hfv:R50_1127"/>
<organism evidence="7 8">
    <name type="scientific">Candidatus Hydrogenisulfobacillus filiaventi</name>
    <dbReference type="NCBI Taxonomy" id="2707344"/>
    <lineage>
        <taxon>Bacteria</taxon>
        <taxon>Bacillati</taxon>
        <taxon>Bacillota</taxon>
        <taxon>Clostridia</taxon>
        <taxon>Eubacteriales</taxon>
        <taxon>Clostridiales Family XVII. Incertae Sedis</taxon>
        <taxon>Candidatus Hydrogenisulfobacillus</taxon>
    </lineage>
</organism>
<evidence type="ECO:0000256" key="2">
    <source>
        <dbReference type="ARBA" id="ARBA00008333"/>
    </source>
</evidence>
<dbReference type="Pfam" id="PF03239">
    <property type="entry name" value="FTR1"/>
    <property type="match status" value="1"/>
</dbReference>
<keyword evidence="5 6" id="KW-0472">Membrane</keyword>
<feature type="transmembrane region" description="Helical" evidence="6">
    <location>
        <begin position="178"/>
        <end position="196"/>
    </location>
</feature>
<accession>A0A6F8ZG39</accession>
<dbReference type="EMBL" id="LR778114">
    <property type="protein sequence ID" value="CAB1128633.1"/>
    <property type="molecule type" value="Genomic_DNA"/>
</dbReference>
<dbReference type="GO" id="GO:0033573">
    <property type="term" value="C:high-affinity iron permease complex"/>
    <property type="evidence" value="ECO:0007669"/>
    <property type="project" value="InterPro"/>
</dbReference>
<evidence type="ECO:0000313" key="8">
    <source>
        <dbReference type="Proteomes" id="UP000503399"/>
    </source>
</evidence>
<evidence type="ECO:0000256" key="3">
    <source>
        <dbReference type="ARBA" id="ARBA00022692"/>
    </source>
</evidence>
<dbReference type="Proteomes" id="UP000503399">
    <property type="component" value="Chromosome"/>
</dbReference>
<evidence type="ECO:0000256" key="4">
    <source>
        <dbReference type="ARBA" id="ARBA00022989"/>
    </source>
</evidence>
<proteinExistence type="inferred from homology"/>
<dbReference type="InterPro" id="IPR004923">
    <property type="entry name" value="FTR1/Fip1/EfeU"/>
</dbReference>
<feature type="transmembrane region" description="Helical" evidence="6">
    <location>
        <begin position="148"/>
        <end position="171"/>
    </location>
</feature>
<protein>
    <submittedName>
        <fullName evidence="7">Ferrous iron transport permease EfeU</fullName>
    </submittedName>
</protein>
<sequence>MLPTLVIFFRESLEASLLVGIILAYLQRIGRPDRARPVWAGVGAALVIDLVVALLTYHLIRQYDGSRMQTILEGATYLLAAAVLTGMSFWMQGRNRDWKRALEQQVAAALDRGPVLALALLAALTVGREGLETVFFTLAIAFTAPPPALAAGAATGLMLGLGVTAAVYRLGRRVPLRLFFQGLGLLLLVFAAGLLADGIEDFQSLGWLPFLRTAIWHSGAWLNENSTLGDLLHSFFGYAQAPSLLQAGAYVIFLTWTVTRYLRGAGSSRPLRRSPPA</sequence>
<feature type="transmembrane region" description="Helical" evidence="6">
    <location>
        <begin position="75"/>
        <end position="93"/>
    </location>
</feature>
<comment type="subcellular location">
    <subcellularLocation>
        <location evidence="1">Membrane</location>
        <topology evidence="1">Multi-pass membrane protein</topology>
    </subcellularLocation>
</comment>
<dbReference type="GO" id="GO:0015093">
    <property type="term" value="F:ferrous iron transmembrane transporter activity"/>
    <property type="evidence" value="ECO:0007669"/>
    <property type="project" value="TreeGrafter"/>
</dbReference>